<dbReference type="PANTHER" id="PTHR45825">
    <property type="entry name" value="GRANULE-BOUND STARCH SYNTHASE 1, CHLOROPLASTIC/AMYLOPLASTIC"/>
    <property type="match status" value="1"/>
</dbReference>
<feature type="domain" description="Starch synthase catalytic" evidence="3">
    <location>
        <begin position="7"/>
        <end position="167"/>
    </location>
</feature>
<dbReference type="GO" id="GO:0005978">
    <property type="term" value="P:glycogen biosynthetic process"/>
    <property type="evidence" value="ECO:0007669"/>
    <property type="project" value="TreeGrafter"/>
</dbReference>
<dbReference type="SUPFAM" id="SSF53756">
    <property type="entry name" value="UDP-Glycosyltransferase/glycogen phosphorylase"/>
    <property type="match status" value="1"/>
</dbReference>
<feature type="non-terminal residue" evidence="4">
    <location>
        <position position="1"/>
    </location>
</feature>
<evidence type="ECO:0000256" key="1">
    <source>
        <dbReference type="ARBA" id="ARBA00022676"/>
    </source>
</evidence>
<dbReference type="Gene3D" id="3.40.50.2000">
    <property type="entry name" value="Glycogen Phosphorylase B"/>
    <property type="match status" value="1"/>
</dbReference>
<name>A0A382Z348_9ZZZZ</name>
<dbReference type="PANTHER" id="PTHR45825:SF11">
    <property type="entry name" value="ALPHA AMYLASE DOMAIN-CONTAINING PROTEIN"/>
    <property type="match status" value="1"/>
</dbReference>
<dbReference type="GO" id="GO:0016757">
    <property type="term" value="F:glycosyltransferase activity"/>
    <property type="evidence" value="ECO:0007669"/>
    <property type="project" value="UniProtKB-KW"/>
</dbReference>
<reference evidence="4" key="1">
    <citation type="submission" date="2018-05" db="EMBL/GenBank/DDBJ databases">
        <authorList>
            <person name="Lanie J.A."/>
            <person name="Ng W.-L."/>
            <person name="Kazmierczak K.M."/>
            <person name="Andrzejewski T.M."/>
            <person name="Davidsen T.M."/>
            <person name="Wayne K.J."/>
            <person name="Tettelin H."/>
            <person name="Glass J.I."/>
            <person name="Rusch D."/>
            <person name="Podicherti R."/>
            <person name="Tsui H.-C.T."/>
            <person name="Winkler M.E."/>
        </authorList>
    </citation>
    <scope>NUCLEOTIDE SEQUENCE</scope>
</reference>
<dbReference type="GO" id="GO:0005829">
    <property type="term" value="C:cytosol"/>
    <property type="evidence" value="ECO:0007669"/>
    <property type="project" value="TreeGrafter"/>
</dbReference>
<feature type="non-terminal residue" evidence="4">
    <location>
        <position position="249"/>
    </location>
</feature>
<accession>A0A382Z348</accession>
<evidence type="ECO:0000259" key="3">
    <source>
        <dbReference type="Pfam" id="PF08323"/>
    </source>
</evidence>
<dbReference type="AlphaFoldDB" id="A0A382Z348"/>
<evidence type="ECO:0000256" key="2">
    <source>
        <dbReference type="ARBA" id="ARBA00022679"/>
    </source>
</evidence>
<proteinExistence type="predicted"/>
<dbReference type="Pfam" id="PF08323">
    <property type="entry name" value="Glyco_transf_5"/>
    <property type="match status" value="1"/>
</dbReference>
<dbReference type="EMBL" id="UINC01180629">
    <property type="protein sequence ID" value="SVD89926.1"/>
    <property type="molecule type" value="Genomic_DNA"/>
</dbReference>
<organism evidence="4">
    <name type="scientific">marine metagenome</name>
    <dbReference type="NCBI Taxonomy" id="408172"/>
    <lineage>
        <taxon>unclassified sequences</taxon>
        <taxon>metagenomes</taxon>
        <taxon>ecological metagenomes</taxon>
    </lineage>
</organism>
<gene>
    <name evidence="4" type="ORF">METZ01_LOCUS442780</name>
</gene>
<sequence length="249" mass="27227">VVETRLPGTDVPVYLLEHKELYDRPGLYAGPRGDYPDNAERALVLCRSALELPNATDWHPDVYHAHDWMAAALPACLNAARQPENRTPSASVLTIHNLEHQGAFPPESFDLTGLPGSYFHMDGFEHYGRLNLLKGGIQHADKITTVSPTYAEEIRTESHGHGLHPALGFRAADLVGILNGIDEDAWNPLNDDALPKPFGPDTVKAGKQACRAALSEELGLPNSHSLPLFGAVTRLYHQKGLDLLLESIP</sequence>
<keyword evidence="2" id="KW-0808">Transferase</keyword>
<protein>
    <recommendedName>
        <fullName evidence="3">Starch synthase catalytic domain-containing protein</fullName>
    </recommendedName>
</protein>
<evidence type="ECO:0000313" key="4">
    <source>
        <dbReference type="EMBL" id="SVD89926.1"/>
    </source>
</evidence>
<keyword evidence="1" id="KW-0328">Glycosyltransferase</keyword>
<dbReference type="InterPro" id="IPR013534">
    <property type="entry name" value="Starch_synth_cat_dom"/>
</dbReference>